<keyword evidence="3" id="KW-1185">Reference proteome</keyword>
<gene>
    <name evidence="2" type="ORF">AS026_16045</name>
</gene>
<proteinExistence type="predicted"/>
<dbReference type="Proteomes" id="UP000068164">
    <property type="component" value="Unassembled WGS sequence"/>
</dbReference>
<dbReference type="PANTHER" id="PTHR36509">
    <property type="entry name" value="BLL3101 PROTEIN"/>
    <property type="match status" value="1"/>
</dbReference>
<dbReference type="SUPFAM" id="SSF160935">
    <property type="entry name" value="VPA0735-like"/>
    <property type="match status" value="1"/>
</dbReference>
<dbReference type="AlphaFoldDB" id="A0A120FGM1"/>
<organism evidence="2 3">
    <name type="scientific">Rhizobium altiplani</name>
    <dbReference type="NCBI Taxonomy" id="1864509"/>
    <lineage>
        <taxon>Bacteria</taxon>
        <taxon>Pseudomonadati</taxon>
        <taxon>Pseudomonadota</taxon>
        <taxon>Alphaproteobacteria</taxon>
        <taxon>Hyphomicrobiales</taxon>
        <taxon>Rhizobiaceae</taxon>
        <taxon>Rhizobium/Agrobacterium group</taxon>
        <taxon>Rhizobium</taxon>
    </lineage>
</organism>
<accession>A0A120FGM1</accession>
<dbReference type="RefSeq" id="WP_245307661.1">
    <property type="nucleotide sequence ID" value="NZ_LNCD01000121.1"/>
</dbReference>
<name>A0A120FGM1_9HYPH</name>
<dbReference type="EMBL" id="LNCD01000121">
    <property type="protein sequence ID" value="KWV44569.1"/>
    <property type="molecule type" value="Genomic_DNA"/>
</dbReference>
<comment type="caution">
    <text evidence="2">The sequence shown here is derived from an EMBL/GenBank/DDBJ whole genome shotgun (WGS) entry which is preliminary data.</text>
</comment>
<sequence length="112" mass="12989">MRFWTEQELQADDSPAVPGKLFWSVTLYDAQTRSDVQTDQDKAALRSLFELKDIDTSKPVDLYFGPTAPKDGEGRWIKTQSGRGWFSYIRIYGPTQPAFERSWKPNDIQEIR</sequence>
<reference evidence="2 3" key="1">
    <citation type="submission" date="2015-11" db="EMBL/GenBank/DDBJ databases">
        <title>Draft Genome Sequence of the Strain BR 10423 (Rhizobium sp.) isolated from nodules of Mimosa pudica.</title>
        <authorList>
            <person name="Barauna A.C."/>
            <person name="Zilli J.E."/>
            <person name="Simoes-Araujo J.L."/>
            <person name="Reis V.M."/>
            <person name="James E.K."/>
            <person name="Reis F.B.Jr."/>
            <person name="Rouws L.F."/>
            <person name="Passos S.R."/>
            <person name="Gois S.R."/>
        </authorList>
    </citation>
    <scope>NUCLEOTIDE SEQUENCE [LARGE SCALE GENOMIC DNA]</scope>
    <source>
        <strain evidence="2 3">BR10423</strain>
    </source>
</reference>
<dbReference type="PANTHER" id="PTHR36509:SF3">
    <property type="entry name" value="SIGNAL PEPTIDE PROTEIN"/>
    <property type="match status" value="1"/>
</dbReference>
<feature type="domain" description="DUF1214" evidence="1">
    <location>
        <begin position="17"/>
        <end position="96"/>
    </location>
</feature>
<evidence type="ECO:0000313" key="3">
    <source>
        <dbReference type="Proteomes" id="UP000068164"/>
    </source>
</evidence>
<dbReference type="InterPro" id="IPR010621">
    <property type="entry name" value="DUF1214"/>
</dbReference>
<dbReference type="Pfam" id="PF06742">
    <property type="entry name" value="DUF1214"/>
    <property type="match status" value="1"/>
</dbReference>
<evidence type="ECO:0000313" key="2">
    <source>
        <dbReference type="EMBL" id="KWV44569.1"/>
    </source>
</evidence>
<evidence type="ECO:0000259" key="1">
    <source>
        <dbReference type="Pfam" id="PF06742"/>
    </source>
</evidence>
<dbReference type="Gene3D" id="2.60.120.600">
    <property type="entry name" value="Domain of unknown function DUF1214, C-terminal domain"/>
    <property type="match status" value="1"/>
</dbReference>
<dbReference type="InterPro" id="IPR037049">
    <property type="entry name" value="DUF1214_C_sf"/>
</dbReference>
<protein>
    <recommendedName>
        <fullName evidence="1">DUF1214 domain-containing protein</fullName>
    </recommendedName>
</protein>